<dbReference type="PANTHER" id="PTHR23504:SF15">
    <property type="entry name" value="MAJOR FACILITATOR SUPERFAMILY (MFS) PROFILE DOMAIN-CONTAINING PROTEIN"/>
    <property type="match status" value="1"/>
</dbReference>
<keyword evidence="5 8" id="KW-0812">Transmembrane</keyword>
<dbReference type="Pfam" id="PF07690">
    <property type="entry name" value="MFS_1"/>
    <property type="match status" value="1"/>
</dbReference>
<evidence type="ECO:0000313" key="10">
    <source>
        <dbReference type="EMBL" id="AWL11595.1"/>
    </source>
</evidence>
<evidence type="ECO:0000256" key="3">
    <source>
        <dbReference type="ARBA" id="ARBA00007520"/>
    </source>
</evidence>
<dbReference type="KEGG" id="salh:HMF8227_01114"/>
<dbReference type="PRINTS" id="PR01035">
    <property type="entry name" value="TCRTETA"/>
</dbReference>
<accession>A0A2S2E1R9</accession>
<dbReference type="EMBL" id="CP029347">
    <property type="protein sequence ID" value="AWL11595.1"/>
    <property type="molecule type" value="Genomic_DNA"/>
</dbReference>
<evidence type="ECO:0000259" key="9">
    <source>
        <dbReference type="PROSITE" id="PS50850"/>
    </source>
</evidence>
<dbReference type="PANTHER" id="PTHR23504">
    <property type="entry name" value="MAJOR FACILITATOR SUPERFAMILY DOMAIN-CONTAINING PROTEIN 10"/>
    <property type="match status" value="1"/>
</dbReference>
<dbReference type="AlphaFoldDB" id="A0A2S2E1R9"/>
<feature type="transmembrane region" description="Helical" evidence="8">
    <location>
        <begin position="229"/>
        <end position="249"/>
    </location>
</feature>
<feature type="transmembrane region" description="Helical" evidence="8">
    <location>
        <begin position="287"/>
        <end position="310"/>
    </location>
</feature>
<feature type="transmembrane region" description="Helical" evidence="8">
    <location>
        <begin position="53"/>
        <end position="73"/>
    </location>
</feature>
<dbReference type="InterPro" id="IPR020846">
    <property type="entry name" value="MFS_dom"/>
</dbReference>
<feature type="transmembrane region" description="Helical" evidence="8">
    <location>
        <begin position="261"/>
        <end position="280"/>
    </location>
</feature>
<comment type="function">
    <text evidence="1">Resistance to tetracycline by an active tetracycline efflux. This is an energy-dependent process that decreases the accumulation of the antibiotic in whole cells. This protein functions as a metal-tetracycline/H(+) antiporter.</text>
</comment>
<evidence type="ECO:0000256" key="6">
    <source>
        <dbReference type="ARBA" id="ARBA00022989"/>
    </source>
</evidence>
<keyword evidence="4" id="KW-0813">Transport</keyword>
<dbReference type="GO" id="GO:0022857">
    <property type="term" value="F:transmembrane transporter activity"/>
    <property type="evidence" value="ECO:0007669"/>
    <property type="project" value="InterPro"/>
</dbReference>
<feature type="transmembrane region" description="Helical" evidence="8">
    <location>
        <begin position="111"/>
        <end position="133"/>
    </location>
</feature>
<comment type="similarity">
    <text evidence="3">Belongs to the major facilitator superfamily. TCR/Tet family.</text>
</comment>
<reference evidence="10 11" key="1">
    <citation type="submission" date="2018-05" db="EMBL/GenBank/DDBJ databases">
        <title>Salinimonas sp. HMF8227 Genome sequencing and assembly.</title>
        <authorList>
            <person name="Kang H."/>
            <person name="Kang J."/>
            <person name="Cha I."/>
            <person name="Kim H."/>
            <person name="Joh K."/>
        </authorList>
    </citation>
    <scope>NUCLEOTIDE SEQUENCE [LARGE SCALE GENOMIC DNA]</scope>
    <source>
        <strain evidence="10 11">HMF8227</strain>
    </source>
</reference>
<dbReference type="GO" id="GO:0016020">
    <property type="term" value="C:membrane"/>
    <property type="evidence" value="ECO:0007669"/>
    <property type="project" value="UniProtKB-SubCell"/>
</dbReference>
<evidence type="ECO:0000256" key="7">
    <source>
        <dbReference type="ARBA" id="ARBA00023136"/>
    </source>
</evidence>
<evidence type="ECO:0000256" key="8">
    <source>
        <dbReference type="SAM" id="Phobius"/>
    </source>
</evidence>
<gene>
    <name evidence="10" type="ORF">HMF8227_01114</name>
</gene>
<evidence type="ECO:0000256" key="4">
    <source>
        <dbReference type="ARBA" id="ARBA00022448"/>
    </source>
</evidence>
<feature type="transmembrane region" description="Helical" evidence="8">
    <location>
        <begin position="85"/>
        <end position="105"/>
    </location>
</feature>
<dbReference type="RefSeq" id="WP_109339226.1">
    <property type="nucleotide sequence ID" value="NZ_CP029347.1"/>
</dbReference>
<organism evidence="10 11">
    <name type="scientific">Saliniradius amylolyticus</name>
    <dbReference type="NCBI Taxonomy" id="2183582"/>
    <lineage>
        <taxon>Bacteria</taxon>
        <taxon>Pseudomonadati</taxon>
        <taxon>Pseudomonadota</taxon>
        <taxon>Gammaproteobacteria</taxon>
        <taxon>Alteromonadales</taxon>
        <taxon>Alteromonadaceae</taxon>
        <taxon>Saliniradius</taxon>
    </lineage>
</organism>
<keyword evidence="7 8" id="KW-0472">Membrane</keyword>
<evidence type="ECO:0000313" key="11">
    <source>
        <dbReference type="Proteomes" id="UP000245728"/>
    </source>
</evidence>
<dbReference type="PROSITE" id="PS00216">
    <property type="entry name" value="SUGAR_TRANSPORT_1"/>
    <property type="match status" value="1"/>
</dbReference>
<dbReference type="PROSITE" id="PS50850">
    <property type="entry name" value="MFS"/>
    <property type="match status" value="1"/>
</dbReference>
<evidence type="ECO:0000256" key="5">
    <source>
        <dbReference type="ARBA" id="ARBA00022692"/>
    </source>
</evidence>
<dbReference type="Gene3D" id="1.20.1250.20">
    <property type="entry name" value="MFS general substrate transporter like domains"/>
    <property type="match status" value="1"/>
</dbReference>
<feature type="transmembrane region" description="Helical" evidence="8">
    <location>
        <begin position="349"/>
        <end position="374"/>
    </location>
</feature>
<feature type="transmembrane region" description="Helical" evidence="8">
    <location>
        <begin position="174"/>
        <end position="198"/>
    </location>
</feature>
<evidence type="ECO:0000256" key="1">
    <source>
        <dbReference type="ARBA" id="ARBA00003279"/>
    </source>
</evidence>
<comment type="subcellular location">
    <subcellularLocation>
        <location evidence="2">Membrane</location>
        <topology evidence="2">Multi-pass membrane protein</topology>
    </subcellularLocation>
</comment>
<dbReference type="SUPFAM" id="SSF103473">
    <property type="entry name" value="MFS general substrate transporter"/>
    <property type="match status" value="1"/>
</dbReference>
<keyword evidence="6 8" id="KW-1133">Transmembrane helix</keyword>
<proteinExistence type="inferred from homology"/>
<protein>
    <submittedName>
        <fullName evidence="10">Tetracycline resistance protein, class D</fullName>
    </submittedName>
</protein>
<evidence type="ECO:0000256" key="2">
    <source>
        <dbReference type="ARBA" id="ARBA00004141"/>
    </source>
</evidence>
<dbReference type="InterPro" id="IPR001958">
    <property type="entry name" value="Tet-R_TetA/multi-R_MdtG-like"/>
</dbReference>
<dbReference type="InterPro" id="IPR036259">
    <property type="entry name" value="MFS_trans_sf"/>
</dbReference>
<dbReference type="InterPro" id="IPR011701">
    <property type="entry name" value="MFS"/>
</dbReference>
<keyword evidence="11" id="KW-1185">Reference proteome</keyword>
<feature type="transmembrane region" description="Helical" evidence="8">
    <location>
        <begin position="316"/>
        <end position="337"/>
    </location>
</feature>
<feature type="transmembrane region" description="Helical" evidence="8">
    <location>
        <begin position="145"/>
        <end position="168"/>
    </location>
</feature>
<name>A0A2S2E1R9_9ALTE</name>
<dbReference type="InterPro" id="IPR005829">
    <property type="entry name" value="Sugar_transporter_CS"/>
</dbReference>
<dbReference type="OrthoDB" id="5858672at2"/>
<sequence length="415" mass="44871">MTTRLAYTILLTMMLVNLLSTAGIALPYPILAPLFTDTATSGLTRFADLPPELLLAGALAIYPLGMLIGSSFIGALSDIYGRKPVLRTTLVLSVIGYLCTAWAVVSESYLLFILARFATGLCEGNISIARAIVADLEPQIDKTRAFSWLFATSYSGWLIGPLSGGYLMALGPEVPFIVAAGAMAVALVLVAFVVPLAASPKMKQRGWLQQARQTNSLSLLKYSDVRQCFAMYLCLLLGVNALYQFTSLWLVEQYQMSSEAIGETIAVQTLAMTSVSLLLVERFKRWFGLVATVITAIGLLALVLISAPWFKADSVWPYYAVTGTLIAAYNGLLPVYISDRFAEYGQGRIMGLIASTFVFASMSIAALGGIISLWGAHWSLFSGGILMLLALAQLIILFYQDGQLAKLKTQQSTSN</sequence>
<feature type="transmembrane region" description="Helical" evidence="8">
    <location>
        <begin position="380"/>
        <end position="399"/>
    </location>
</feature>
<feature type="domain" description="Major facilitator superfamily (MFS) profile" evidence="9">
    <location>
        <begin position="9"/>
        <end position="402"/>
    </location>
</feature>
<dbReference type="Proteomes" id="UP000245728">
    <property type="component" value="Chromosome"/>
</dbReference>
<feature type="transmembrane region" description="Helical" evidence="8">
    <location>
        <begin position="7"/>
        <end position="28"/>
    </location>
</feature>